<gene>
    <name evidence="6" type="ORF">A7Q00_05795</name>
</gene>
<evidence type="ECO:0000256" key="2">
    <source>
        <dbReference type="ARBA" id="ARBA00023004"/>
    </source>
</evidence>
<protein>
    <recommendedName>
        <fullName evidence="5">Cytochrome c domain-containing protein</fullName>
    </recommendedName>
</protein>
<dbReference type="OrthoDB" id="5559625at2"/>
<dbReference type="InterPro" id="IPR036249">
    <property type="entry name" value="Thioredoxin-like_sf"/>
</dbReference>
<feature type="domain" description="Cytochrome c" evidence="5">
    <location>
        <begin position="163"/>
        <end position="304"/>
    </location>
</feature>
<accession>A0A1B6VZ05</accession>
<evidence type="ECO:0000313" key="6">
    <source>
        <dbReference type="EMBL" id="OAM43413.1"/>
    </source>
</evidence>
<organism evidence="6 7">
    <name type="scientific">Eikenella halliae</name>
    <dbReference type="NCBI Taxonomy" id="1795832"/>
    <lineage>
        <taxon>Bacteria</taxon>
        <taxon>Pseudomonadati</taxon>
        <taxon>Pseudomonadota</taxon>
        <taxon>Betaproteobacteria</taxon>
        <taxon>Neisseriales</taxon>
        <taxon>Neisseriaceae</taxon>
        <taxon>Eikenella</taxon>
    </lineage>
</organism>
<dbReference type="GO" id="GO:0020037">
    <property type="term" value="F:heme binding"/>
    <property type="evidence" value="ECO:0007669"/>
    <property type="project" value="InterPro"/>
</dbReference>
<evidence type="ECO:0000256" key="1">
    <source>
        <dbReference type="ARBA" id="ARBA00022723"/>
    </source>
</evidence>
<dbReference type="Pfam" id="PF13728">
    <property type="entry name" value="TraF"/>
    <property type="match status" value="1"/>
</dbReference>
<evidence type="ECO:0000259" key="5">
    <source>
        <dbReference type="PROSITE" id="PS51007"/>
    </source>
</evidence>
<keyword evidence="2 3" id="KW-0408">Iron</keyword>
<dbReference type="STRING" id="1795832.A7Q00_05795"/>
<evidence type="ECO:0000256" key="4">
    <source>
        <dbReference type="SAM" id="MobiDB-lite"/>
    </source>
</evidence>
<evidence type="ECO:0000313" key="7">
    <source>
        <dbReference type="Proteomes" id="UP000077726"/>
    </source>
</evidence>
<dbReference type="Proteomes" id="UP000077726">
    <property type="component" value="Unassembled WGS sequence"/>
</dbReference>
<dbReference type="GO" id="GO:0009055">
    <property type="term" value="F:electron transfer activity"/>
    <property type="evidence" value="ECO:0007669"/>
    <property type="project" value="InterPro"/>
</dbReference>
<dbReference type="PROSITE" id="PS51007">
    <property type="entry name" value="CYTC"/>
    <property type="match status" value="1"/>
</dbReference>
<proteinExistence type="predicted"/>
<dbReference type="InterPro" id="IPR039555">
    <property type="entry name" value="TraF/TrbB"/>
</dbReference>
<dbReference type="AlphaFoldDB" id="A0A1B6VZ05"/>
<dbReference type="RefSeq" id="WP_064089657.1">
    <property type="nucleotide sequence ID" value="NZ_LXSQ01000014.1"/>
</dbReference>
<feature type="region of interest" description="Disordered" evidence="4">
    <location>
        <begin position="45"/>
        <end position="65"/>
    </location>
</feature>
<keyword evidence="1 3" id="KW-0479">Metal-binding</keyword>
<evidence type="ECO:0000256" key="3">
    <source>
        <dbReference type="PROSITE-ProRule" id="PRU00433"/>
    </source>
</evidence>
<dbReference type="SUPFAM" id="SSF52833">
    <property type="entry name" value="Thioredoxin-like"/>
    <property type="match status" value="1"/>
</dbReference>
<name>A0A1B6VZ05_9NEIS</name>
<keyword evidence="3" id="KW-0349">Heme</keyword>
<reference evidence="7" key="1">
    <citation type="submission" date="2016-05" db="EMBL/GenBank/DDBJ databases">
        <title>Draft genome of Corynebacterium afermentans subsp. afermentans LCDC 88199T.</title>
        <authorList>
            <person name="Bernier A.-M."/>
            <person name="Bernard K."/>
        </authorList>
    </citation>
    <scope>NUCLEOTIDE SEQUENCE [LARGE SCALE GENOMIC DNA]</scope>
    <source>
        <strain evidence="7">NML130454</strain>
    </source>
</reference>
<dbReference type="EMBL" id="LXSQ01000014">
    <property type="protein sequence ID" value="OAM43413.1"/>
    <property type="molecule type" value="Genomic_DNA"/>
</dbReference>
<keyword evidence="7" id="KW-1185">Reference proteome</keyword>
<feature type="compositionally biased region" description="Pro residues" evidence="4">
    <location>
        <begin position="46"/>
        <end position="60"/>
    </location>
</feature>
<dbReference type="InterPro" id="IPR009056">
    <property type="entry name" value="Cyt_c-like_dom"/>
</dbReference>
<sequence length="321" mass="36029">MRYRLKNILIAVTVVTLVTVPSVYADNAYRRAAPRGWLWYEETPAQPKPVPRRPPAPQPAVPVRAAQPESTGPELFSAAWVRQQLPILLDRAMTNLTEENVRAYKYMERVALDMSTNYANMSEQVVRTDPMLDESVRFPISSMARAQALSQISRAREGIIRDLRSKAGLWLFFDSQCHFCHSQFAVTRMLSQKYGLPVRYISTDGGVIQGMPAAQMLYDRGAARARSLGIKLTPAVVLVAPPDKMAIVAHGAMSQAELEEKIVLAAIDMQIANPELSNIAKLQDRGILTPGDMADVRRRIRNPNNTDELVKMLNEMIQRRM</sequence>
<dbReference type="GO" id="GO:0046872">
    <property type="term" value="F:metal ion binding"/>
    <property type="evidence" value="ECO:0007669"/>
    <property type="project" value="UniProtKB-KW"/>
</dbReference>
<comment type="caution">
    <text evidence="6">The sequence shown here is derived from an EMBL/GenBank/DDBJ whole genome shotgun (WGS) entry which is preliminary data.</text>
</comment>